<keyword evidence="8" id="KW-0648">Protein biosynthesis</keyword>
<dbReference type="GO" id="GO:0003746">
    <property type="term" value="F:translation elongation factor activity"/>
    <property type="evidence" value="ECO:0007669"/>
    <property type="project" value="UniProtKB-KW"/>
</dbReference>
<evidence type="ECO:0000256" key="1">
    <source>
        <dbReference type="ARBA" id="ARBA00022676"/>
    </source>
</evidence>
<dbReference type="PIRSF" id="PIRSF015557">
    <property type="entry name" value="UCP015557"/>
    <property type="match status" value="1"/>
</dbReference>
<protein>
    <recommendedName>
        <fullName evidence="5">Protein-arginine rhamnosyltransferase</fullName>
    </recommendedName>
    <alternativeName>
        <fullName evidence="6">EF-P arginine rhamnosyltransferase</fullName>
    </alternativeName>
</protein>
<evidence type="ECO:0000256" key="2">
    <source>
        <dbReference type="ARBA" id="ARBA00022679"/>
    </source>
</evidence>
<evidence type="ECO:0000256" key="7">
    <source>
        <dbReference type="ARBA" id="ARBA00048472"/>
    </source>
</evidence>
<comment type="caution">
    <text evidence="8">The sequence shown here is derived from an EMBL/GenBank/DDBJ whole genome shotgun (WGS) entry which is preliminary data.</text>
</comment>
<dbReference type="GO" id="GO:0106361">
    <property type="term" value="F:protein-arginine rhamnosyltransferase activity"/>
    <property type="evidence" value="ECO:0007669"/>
    <property type="project" value="InterPro"/>
</dbReference>
<keyword evidence="2 8" id="KW-0808">Transferase</keyword>
<dbReference type="InterPro" id="IPR016633">
    <property type="entry name" value="EarP"/>
</dbReference>
<evidence type="ECO:0000256" key="3">
    <source>
        <dbReference type="ARBA" id="ARBA00024303"/>
    </source>
</evidence>
<dbReference type="Proteomes" id="UP000472580">
    <property type="component" value="Unassembled WGS sequence"/>
</dbReference>
<keyword evidence="1" id="KW-0328">Glycosyltransferase</keyword>
<proteinExistence type="inferred from homology"/>
<dbReference type="AlphaFoldDB" id="A0A6L6YJ51"/>
<keyword evidence="8" id="KW-0251">Elongation factor</keyword>
<reference evidence="8 9" key="1">
    <citation type="submission" date="2019-12" db="EMBL/GenBank/DDBJ databases">
        <title>Microbes associate with the intestines of laboratory mice.</title>
        <authorList>
            <person name="Navarre W."/>
            <person name="Wong E."/>
        </authorList>
    </citation>
    <scope>NUCLEOTIDE SEQUENCE [LARGE SCALE GENOMIC DNA]</scope>
    <source>
        <strain evidence="8 9">NM82_D38</strain>
    </source>
</reference>
<dbReference type="OrthoDB" id="209085at2"/>
<evidence type="ECO:0000313" key="9">
    <source>
        <dbReference type="Proteomes" id="UP000472580"/>
    </source>
</evidence>
<comment type="similarity">
    <text evidence="4">Belongs to the glycosyltransferase 104 family.</text>
</comment>
<evidence type="ECO:0000256" key="4">
    <source>
        <dbReference type="ARBA" id="ARBA00024346"/>
    </source>
</evidence>
<comment type="catalytic activity">
    <reaction evidence="7">
        <text>dTDP-beta-L-rhamnose + L-arginyl-[protein] = N(omega)-(alpha-L-rhamnosyl)-L-arginyl-[protein] + dTDP + H(+)</text>
        <dbReference type="Rhea" id="RHEA:66692"/>
        <dbReference type="Rhea" id="RHEA-COMP:10532"/>
        <dbReference type="Rhea" id="RHEA-COMP:17096"/>
        <dbReference type="ChEBI" id="CHEBI:15378"/>
        <dbReference type="ChEBI" id="CHEBI:29965"/>
        <dbReference type="ChEBI" id="CHEBI:57510"/>
        <dbReference type="ChEBI" id="CHEBI:58369"/>
        <dbReference type="ChEBI" id="CHEBI:167445"/>
    </reaction>
    <physiologicalReaction direction="left-to-right" evidence="7">
        <dbReference type="Rhea" id="RHEA:66693"/>
    </physiologicalReaction>
</comment>
<dbReference type="EMBL" id="WSRP01000014">
    <property type="protein sequence ID" value="MVX56718.1"/>
    <property type="molecule type" value="Genomic_DNA"/>
</dbReference>
<evidence type="ECO:0000256" key="6">
    <source>
        <dbReference type="ARBA" id="ARBA00030025"/>
    </source>
</evidence>
<dbReference type="Pfam" id="PF10093">
    <property type="entry name" value="EarP"/>
    <property type="match status" value="1"/>
</dbReference>
<dbReference type="NCBIfam" id="TIGR03837">
    <property type="entry name" value="efp_Arg_rhamno"/>
    <property type="match status" value="1"/>
</dbReference>
<name>A0A6L6YJ51_9BURK</name>
<gene>
    <name evidence="8" type="primary">earP</name>
    <name evidence="8" type="ORF">E5987_05780</name>
</gene>
<evidence type="ECO:0000256" key="5">
    <source>
        <dbReference type="ARBA" id="ARBA00024416"/>
    </source>
</evidence>
<accession>A0A6L6YJ51</accession>
<keyword evidence="9" id="KW-1185">Reference proteome</keyword>
<comment type="function">
    <text evidence="3">Protein-arginine rhamnosyltransferase that catalyzes the transfer of a single rhamnose to elongation factor P (EF-P) on 'Lys-32', a modification required for EF-P-dependent rescue of polyproline stalled ribosomes.</text>
</comment>
<organism evidence="8 9">
    <name type="scientific">Parasutterella muris</name>
    <dbReference type="NCBI Taxonomy" id="2565572"/>
    <lineage>
        <taxon>Bacteria</taxon>
        <taxon>Pseudomonadati</taxon>
        <taxon>Pseudomonadota</taxon>
        <taxon>Betaproteobacteria</taxon>
        <taxon>Burkholderiales</taxon>
        <taxon>Sutterellaceae</taxon>
        <taxon>Parasutterella</taxon>
    </lineage>
</organism>
<sequence>MNIDLFCDVIDNFGDAGVCWRLARLLTKEKGGRVRLFINRPETLQALAPNLNSSNLPQTLGNIAVMHWDECLKCTPGDVVIETFGCRLPDEFEKKIAAKSPQPLWINLEYLSAEDWVEGCHCLPSPHPSLSVQKYFFFPGVTKKTGGIMIENDLLTAQNAFEQHRSEFLQNLGLQQSVFTVFVFCYPEAPLEHFYEALSKDAREVNVLIPKSAAADKWLKLCEDNLSETIHTRVLPMVPQENFDQLLWCADSLIIRGEDSFVRAQLAAKPFIWNIYPQTESTHIKKLKAFASRLTSSYGELQPLWLEMNIAWNERPEEIPRLWPQWRNSTEELSICSQSWRNDLLAIGSLSENLCKFIELKLK</sequence>
<evidence type="ECO:0000313" key="8">
    <source>
        <dbReference type="EMBL" id="MVX56718.1"/>
    </source>
</evidence>